<comment type="caution">
    <text evidence="1">The sequence shown here is derived from an EMBL/GenBank/DDBJ whole genome shotgun (WGS) entry which is preliminary data.</text>
</comment>
<dbReference type="EMBL" id="WWCX01000084">
    <property type="protein sequence ID" value="MYM97700.1"/>
    <property type="molecule type" value="Genomic_DNA"/>
</dbReference>
<sequence>MMLNREEFDEALAALCSDGLARMDPALLLRVALTVWYTSLIPDLGKVPAANRADIGYLLDRLSRFNIMSKQRKLDLLGSLAPYKPMSPPATMSACKDVLAIEWGASADLMPFVEELLPYQTRHYAATI</sequence>
<accession>A0A845GWF7</accession>
<dbReference type="AlphaFoldDB" id="A0A845GWF7"/>
<name>A0A845GWF7_9BURK</name>
<evidence type="ECO:0000313" key="1">
    <source>
        <dbReference type="EMBL" id="MYM97700.1"/>
    </source>
</evidence>
<reference evidence="1" key="1">
    <citation type="submission" date="2019-12" db="EMBL/GenBank/DDBJ databases">
        <title>Novel species isolated from a subtropical stream in China.</title>
        <authorList>
            <person name="Lu H."/>
        </authorList>
    </citation>
    <scope>NUCLEOTIDE SEQUENCE [LARGE SCALE GENOMIC DNA]</scope>
    <source>
        <strain evidence="1">FT81W</strain>
    </source>
</reference>
<dbReference type="RefSeq" id="WP_161086589.1">
    <property type="nucleotide sequence ID" value="NZ_WWCX01000084.1"/>
</dbReference>
<protein>
    <submittedName>
        <fullName evidence="1">Uncharacterized protein</fullName>
    </submittedName>
</protein>
<gene>
    <name evidence="1" type="ORF">GTP90_28010</name>
</gene>
<dbReference type="Proteomes" id="UP000447355">
    <property type="component" value="Unassembled WGS sequence"/>
</dbReference>
<organism evidence="1 2">
    <name type="scientific">Duganella vulcania</name>
    <dbReference type="NCBI Taxonomy" id="2692166"/>
    <lineage>
        <taxon>Bacteria</taxon>
        <taxon>Pseudomonadati</taxon>
        <taxon>Pseudomonadota</taxon>
        <taxon>Betaproteobacteria</taxon>
        <taxon>Burkholderiales</taxon>
        <taxon>Oxalobacteraceae</taxon>
        <taxon>Telluria group</taxon>
        <taxon>Duganella</taxon>
    </lineage>
</organism>
<proteinExistence type="predicted"/>
<evidence type="ECO:0000313" key="2">
    <source>
        <dbReference type="Proteomes" id="UP000447355"/>
    </source>
</evidence>